<reference evidence="5 6" key="1">
    <citation type="submission" date="2019-03" db="EMBL/GenBank/DDBJ databases">
        <title>Genomic Encyclopedia of Type Strains, Phase IV (KMG-IV): sequencing the most valuable type-strain genomes for metagenomic binning, comparative biology and taxonomic classification.</title>
        <authorList>
            <person name="Goeker M."/>
        </authorList>
    </citation>
    <scope>NUCLEOTIDE SEQUENCE [LARGE SCALE GENOMIC DNA]</scope>
    <source>
        <strain evidence="5 6">DSM 44496</strain>
    </source>
</reference>
<accession>A0A4R6PUJ6</accession>
<keyword evidence="3" id="KW-0804">Transcription</keyword>
<dbReference type="SUPFAM" id="SSF46785">
    <property type="entry name" value="Winged helix' DNA-binding domain"/>
    <property type="match status" value="1"/>
</dbReference>
<evidence type="ECO:0000313" key="6">
    <source>
        <dbReference type="Proteomes" id="UP000295087"/>
    </source>
</evidence>
<dbReference type="PANTHER" id="PTHR33204:SF37">
    <property type="entry name" value="HTH-TYPE TRANSCRIPTIONAL REGULATOR YODB"/>
    <property type="match status" value="1"/>
</dbReference>
<evidence type="ECO:0000256" key="1">
    <source>
        <dbReference type="ARBA" id="ARBA00023015"/>
    </source>
</evidence>
<dbReference type="AlphaFoldDB" id="A0A4R6PUJ6"/>
<dbReference type="InterPro" id="IPR036388">
    <property type="entry name" value="WH-like_DNA-bd_sf"/>
</dbReference>
<dbReference type="Gene3D" id="1.10.10.10">
    <property type="entry name" value="Winged helix-like DNA-binding domain superfamily/Winged helix DNA-binding domain"/>
    <property type="match status" value="1"/>
</dbReference>
<keyword evidence="1" id="KW-0805">Transcription regulation</keyword>
<dbReference type="Pfam" id="PF01638">
    <property type="entry name" value="HxlR"/>
    <property type="match status" value="1"/>
</dbReference>
<dbReference type="PANTHER" id="PTHR33204">
    <property type="entry name" value="TRANSCRIPTIONAL REGULATOR, MARR FAMILY"/>
    <property type="match status" value="1"/>
</dbReference>
<gene>
    <name evidence="5" type="ORF">DFR75_101114</name>
</gene>
<sequence length="119" mass="13096">MRSATGGDETAEPSATIVAAIDLLGQRWMLRVIWELEPGPLGFLDLRRRMGNCSSSMLSDRLQQLQSAGLTRKNGPRGAYELTTEGALLAESLQQVWDWAEQWTPTGDGNGRIPGRPTR</sequence>
<proteinExistence type="predicted"/>
<evidence type="ECO:0000259" key="4">
    <source>
        <dbReference type="PROSITE" id="PS51118"/>
    </source>
</evidence>
<evidence type="ECO:0000256" key="3">
    <source>
        <dbReference type="ARBA" id="ARBA00023163"/>
    </source>
</evidence>
<dbReference type="InterPro" id="IPR036390">
    <property type="entry name" value="WH_DNA-bd_sf"/>
</dbReference>
<comment type="caution">
    <text evidence="5">The sequence shown here is derived from an EMBL/GenBank/DDBJ whole genome shotgun (WGS) entry which is preliminary data.</text>
</comment>
<feature type="domain" description="HTH hxlR-type" evidence="4">
    <location>
        <begin position="12"/>
        <end position="108"/>
    </location>
</feature>
<evidence type="ECO:0000313" key="5">
    <source>
        <dbReference type="EMBL" id="TDP41016.1"/>
    </source>
</evidence>
<dbReference type="PROSITE" id="PS51118">
    <property type="entry name" value="HTH_HXLR"/>
    <property type="match status" value="1"/>
</dbReference>
<keyword evidence="2" id="KW-0238">DNA-binding</keyword>
<dbReference type="EMBL" id="SNXK01000001">
    <property type="protein sequence ID" value="TDP41016.1"/>
    <property type="molecule type" value="Genomic_DNA"/>
</dbReference>
<organism evidence="5 6">
    <name type="scientific">Nocardia ignorata</name>
    <dbReference type="NCBI Taxonomy" id="145285"/>
    <lineage>
        <taxon>Bacteria</taxon>
        <taxon>Bacillati</taxon>
        <taxon>Actinomycetota</taxon>
        <taxon>Actinomycetes</taxon>
        <taxon>Mycobacteriales</taxon>
        <taxon>Nocardiaceae</taxon>
        <taxon>Nocardia</taxon>
    </lineage>
</organism>
<name>A0A4R6PUJ6_NOCIG</name>
<protein>
    <submittedName>
        <fullName evidence="5">HxlR family transcriptional regulator</fullName>
    </submittedName>
</protein>
<dbReference type="GO" id="GO:0003677">
    <property type="term" value="F:DNA binding"/>
    <property type="evidence" value="ECO:0007669"/>
    <property type="project" value="UniProtKB-KW"/>
</dbReference>
<evidence type="ECO:0000256" key="2">
    <source>
        <dbReference type="ARBA" id="ARBA00023125"/>
    </source>
</evidence>
<keyword evidence="6" id="KW-1185">Reference proteome</keyword>
<dbReference type="InterPro" id="IPR002577">
    <property type="entry name" value="HTH_HxlR"/>
</dbReference>
<dbReference type="Proteomes" id="UP000295087">
    <property type="component" value="Unassembled WGS sequence"/>
</dbReference>
<dbReference type="RefSeq" id="WP_067492132.1">
    <property type="nucleotide sequence ID" value="NZ_JBHXPO010000001.1"/>
</dbReference>